<keyword evidence="6 8" id="KW-1133">Transmembrane helix</keyword>
<dbReference type="InterPro" id="IPR020846">
    <property type="entry name" value="MFS_dom"/>
</dbReference>
<evidence type="ECO:0000259" key="9">
    <source>
        <dbReference type="PROSITE" id="PS50850"/>
    </source>
</evidence>
<dbReference type="PANTHER" id="PTHR43184">
    <property type="entry name" value="MAJOR FACILITATOR SUPERFAMILY TRANSPORTER 16, ISOFORM B"/>
    <property type="match status" value="1"/>
</dbReference>
<evidence type="ECO:0000256" key="7">
    <source>
        <dbReference type="ARBA" id="ARBA00023136"/>
    </source>
</evidence>
<comment type="subcellular location">
    <subcellularLocation>
        <location evidence="1">Membrane</location>
        <topology evidence="1">Multi-pass membrane protein</topology>
    </subcellularLocation>
</comment>
<accession>A0A2P2I1Z2</accession>
<protein>
    <submittedName>
        <fullName evidence="10">Glucose-6-phosphate exchanger SLC37A2-like</fullName>
    </submittedName>
</protein>
<dbReference type="PIRSF" id="PIRSF002808">
    <property type="entry name" value="Hexose_phosphate_transp"/>
    <property type="match status" value="1"/>
</dbReference>
<dbReference type="GO" id="GO:0016020">
    <property type="term" value="C:membrane"/>
    <property type="evidence" value="ECO:0007669"/>
    <property type="project" value="UniProtKB-SubCell"/>
</dbReference>
<dbReference type="Pfam" id="PF07690">
    <property type="entry name" value="MFS_1"/>
    <property type="match status" value="1"/>
</dbReference>
<proteinExistence type="evidence at transcript level"/>
<dbReference type="SUPFAM" id="SSF103473">
    <property type="entry name" value="MFS general substrate transporter"/>
    <property type="match status" value="1"/>
</dbReference>
<keyword evidence="7 8" id="KW-0472">Membrane</keyword>
<evidence type="ECO:0000256" key="8">
    <source>
        <dbReference type="SAM" id="Phobius"/>
    </source>
</evidence>
<organism evidence="10">
    <name type="scientific">Hirondellea gigas</name>
    <dbReference type="NCBI Taxonomy" id="1518452"/>
    <lineage>
        <taxon>Eukaryota</taxon>
        <taxon>Metazoa</taxon>
        <taxon>Ecdysozoa</taxon>
        <taxon>Arthropoda</taxon>
        <taxon>Crustacea</taxon>
        <taxon>Multicrustacea</taxon>
        <taxon>Malacostraca</taxon>
        <taxon>Eumalacostraca</taxon>
        <taxon>Peracarida</taxon>
        <taxon>Amphipoda</taxon>
        <taxon>Amphilochidea</taxon>
        <taxon>Lysianassida</taxon>
        <taxon>Lysianassidira</taxon>
        <taxon>Lysianassoidea</taxon>
        <taxon>Lysianassidae</taxon>
        <taxon>Hirondellea</taxon>
    </lineage>
</organism>
<evidence type="ECO:0000256" key="6">
    <source>
        <dbReference type="ARBA" id="ARBA00022989"/>
    </source>
</evidence>
<dbReference type="EMBL" id="IACT01002712">
    <property type="protein sequence ID" value="LAC21977.1"/>
    <property type="molecule type" value="mRNA"/>
</dbReference>
<evidence type="ECO:0000256" key="1">
    <source>
        <dbReference type="ARBA" id="ARBA00004141"/>
    </source>
</evidence>
<feature type="transmembrane region" description="Helical" evidence="8">
    <location>
        <begin position="164"/>
        <end position="186"/>
    </location>
</feature>
<feature type="transmembrane region" description="Helical" evidence="8">
    <location>
        <begin position="361"/>
        <end position="385"/>
    </location>
</feature>
<dbReference type="Gene3D" id="1.20.1250.20">
    <property type="entry name" value="MFS general substrate transporter like domains"/>
    <property type="match status" value="2"/>
</dbReference>
<evidence type="ECO:0000256" key="5">
    <source>
        <dbReference type="ARBA" id="ARBA00022692"/>
    </source>
</evidence>
<feature type="transmembrane region" description="Helical" evidence="8">
    <location>
        <begin position="391"/>
        <end position="411"/>
    </location>
</feature>
<feature type="transmembrane region" description="Helical" evidence="8">
    <location>
        <begin position="78"/>
        <end position="95"/>
    </location>
</feature>
<evidence type="ECO:0000256" key="4">
    <source>
        <dbReference type="ARBA" id="ARBA00022597"/>
    </source>
</evidence>
<feature type="transmembrane region" description="Helical" evidence="8">
    <location>
        <begin position="135"/>
        <end position="158"/>
    </location>
</feature>
<evidence type="ECO:0000256" key="3">
    <source>
        <dbReference type="ARBA" id="ARBA00022448"/>
    </source>
</evidence>
<dbReference type="PANTHER" id="PTHR43184:SF30">
    <property type="entry name" value="MFS DOMAIN-CONTAINING PROTEIN"/>
    <property type="match status" value="1"/>
</dbReference>
<dbReference type="GO" id="GO:0022857">
    <property type="term" value="F:transmembrane transporter activity"/>
    <property type="evidence" value="ECO:0007669"/>
    <property type="project" value="InterPro"/>
</dbReference>
<evidence type="ECO:0000256" key="2">
    <source>
        <dbReference type="ARBA" id="ARBA00009598"/>
    </source>
</evidence>
<feature type="transmembrane region" description="Helical" evidence="8">
    <location>
        <begin position="297"/>
        <end position="316"/>
    </location>
</feature>
<dbReference type="InterPro" id="IPR036259">
    <property type="entry name" value="MFS_trans_sf"/>
</dbReference>
<feature type="domain" description="Major facilitator superfamily (MFS) profile" evidence="9">
    <location>
        <begin position="1"/>
        <end position="415"/>
    </location>
</feature>
<name>A0A2P2I1Z2_9CRUS</name>
<comment type="similarity">
    <text evidence="2">Belongs to the major facilitator superfamily. Organophosphate:Pi antiporter (OPA) (TC 2.A.1.4) family.</text>
</comment>
<reference evidence="10" key="2">
    <citation type="journal article" date="2018" name="Biosci. Biotechnol. Biochem.">
        <title>Polysaccharide hydrolase of the hadal zone amphipods Hirondellea gigas.</title>
        <authorList>
            <person name="Kobayashi H."/>
            <person name="Nagahama T."/>
            <person name="Arai W."/>
            <person name="Sasagawa Y."/>
            <person name="Umeda M."/>
            <person name="Hayashi T."/>
            <person name="Nikaido I."/>
            <person name="Watanabe H."/>
            <person name="Oguri K."/>
            <person name="Kitazato H."/>
            <person name="Fujioka K."/>
            <person name="Kido Y."/>
            <person name="Takami H."/>
        </authorList>
    </citation>
    <scope>NUCLEOTIDE SEQUENCE</scope>
    <source>
        <tissue evidence="10">Whole body</tissue>
    </source>
</reference>
<reference evidence="11" key="1">
    <citation type="submission" date="2017-11" db="EMBL/GenBank/DDBJ databases">
        <title>The sensing device of the deep-sea amphipod.</title>
        <authorList>
            <person name="Kobayashi H."/>
            <person name="Nagahama T."/>
            <person name="Arai W."/>
            <person name="Sasagawa Y."/>
            <person name="Umeda M."/>
            <person name="Hayashi T."/>
            <person name="Nikaido I."/>
            <person name="Watanabe H."/>
            <person name="Oguri K."/>
            <person name="Kitazato H."/>
            <person name="Fujioka K."/>
            <person name="Kido Y."/>
            <person name="Takami H."/>
        </authorList>
    </citation>
    <scope>NUCLEOTIDE SEQUENCE</scope>
    <source>
        <tissue evidence="11">Whole body</tissue>
    </source>
</reference>
<feature type="transmembrane region" description="Helical" evidence="8">
    <location>
        <begin position="47"/>
        <end position="66"/>
    </location>
</feature>
<keyword evidence="5 8" id="KW-0812">Transmembrane</keyword>
<evidence type="ECO:0000313" key="11">
    <source>
        <dbReference type="EMBL" id="LAC21977.1"/>
    </source>
</evidence>
<dbReference type="InterPro" id="IPR011701">
    <property type="entry name" value="MFS"/>
</dbReference>
<keyword evidence="4" id="KW-0762">Sugar transport</keyword>
<feature type="transmembrane region" description="Helical" evidence="8">
    <location>
        <begin position="328"/>
        <end position="349"/>
    </location>
</feature>
<sequence length="433" mass="47114">MFSKIIVSQHLMLSLLWLAYASAYLLRKPLALVKADLISELHFSTQLLGWLDVALWLPYAGVSLTMGRLADKLGARNVLGFGLFLSAVSTAGIGYSSTFGVMFLLSFGTGAFQALCWPASCTILGSWFKQSEKNYAFGLFGTSCFVGGVLATYLVVYLERMCGWRYIFLPCAVVPAIFGLCIVMFARPPSGYTLTIEGSSTEIAPILAQPSYSSQPRSMTLFQVLRLQLLPEVCASIMFCKCVRYAFMMWLPLFLHDALNYTKFEAGVGSTAYDIGGIFGSLFNGFMVKRFFVGSNLFGACMSNFLMGMFLMVFYVSQGLGWPAHMSLLFMAGLFNSSADLLLTGPVALKLGEKHGASITVCGVVNGMGSIGSVIQGPLIGWIGTTWGWDAVLPVLVAMSLAGGFASLRAYRIQQRKQRAATVQQRTDAMESI</sequence>
<dbReference type="AlphaFoldDB" id="A0A2P2I1Z2"/>
<dbReference type="EMBL" id="IACF01002382">
    <property type="protein sequence ID" value="LAB68038.1"/>
    <property type="molecule type" value="mRNA"/>
</dbReference>
<dbReference type="PROSITE" id="PS50850">
    <property type="entry name" value="MFS"/>
    <property type="match status" value="1"/>
</dbReference>
<evidence type="ECO:0000313" key="10">
    <source>
        <dbReference type="EMBL" id="LAB68038.1"/>
    </source>
</evidence>
<dbReference type="InterPro" id="IPR000849">
    <property type="entry name" value="Sugar_P_transporter"/>
</dbReference>
<keyword evidence="3" id="KW-0813">Transport</keyword>